<proteinExistence type="predicted"/>
<evidence type="ECO:0000256" key="4">
    <source>
        <dbReference type="ARBA" id="ARBA00023136"/>
    </source>
</evidence>
<dbReference type="Gene3D" id="1.20.1250.20">
    <property type="entry name" value="MFS general substrate transporter like domains"/>
    <property type="match status" value="2"/>
</dbReference>
<keyword evidence="3 5" id="KW-1133">Transmembrane helix</keyword>
<keyword evidence="2 5" id="KW-0812">Transmembrane</keyword>
<evidence type="ECO:0000256" key="5">
    <source>
        <dbReference type="SAM" id="Phobius"/>
    </source>
</evidence>
<dbReference type="InterPro" id="IPR011701">
    <property type="entry name" value="MFS"/>
</dbReference>
<dbReference type="GeneID" id="19115678"/>
<feature type="transmembrane region" description="Helical" evidence="5">
    <location>
        <begin position="228"/>
        <end position="250"/>
    </location>
</feature>
<dbReference type="GO" id="GO:0005886">
    <property type="term" value="C:plasma membrane"/>
    <property type="evidence" value="ECO:0007669"/>
    <property type="project" value="TreeGrafter"/>
</dbReference>
<keyword evidence="8" id="KW-1185">Reference proteome</keyword>
<dbReference type="OMA" id="WKTAIFI"/>
<feature type="transmembrane region" description="Helical" evidence="5">
    <location>
        <begin position="414"/>
        <end position="437"/>
    </location>
</feature>
<feature type="transmembrane region" description="Helical" evidence="5">
    <location>
        <begin position="44"/>
        <end position="63"/>
    </location>
</feature>
<dbReference type="PANTHER" id="PTHR23501">
    <property type="entry name" value="MAJOR FACILITATOR SUPERFAMILY"/>
    <property type="match status" value="1"/>
</dbReference>
<gene>
    <name evidence="7" type="ORF">BAUCODRAFT_57376</name>
</gene>
<dbReference type="InterPro" id="IPR020846">
    <property type="entry name" value="MFS_dom"/>
</dbReference>
<dbReference type="RefSeq" id="XP_007673062.1">
    <property type="nucleotide sequence ID" value="XM_007674872.1"/>
</dbReference>
<evidence type="ECO:0000313" key="7">
    <source>
        <dbReference type="EMBL" id="EMC99586.1"/>
    </source>
</evidence>
<dbReference type="SUPFAM" id="SSF103473">
    <property type="entry name" value="MFS general substrate transporter"/>
    <property type="match status" value="1"/>
</dbReference>
<feature type="domain" description="Major facilitator superfamily (MFS) profile" evidence="6">
    <location>
        <begin position="9"/>
        <end position="496"/>
    </location>
</feature>
<evidence type="ECO:0000256" key="2">
    <source>
        <dbReference type="ARBA" id="ARBA00022692"/>
    </source>
</evidence>
<feature type="transmembrane region" description="Helical" evidence="5">
    <location>
        <begin position="313"/>
        <end position="333"/>
    </location>
</feature>
<dbReference type="OrthoDB" id="440553at2759"/>
<dbReference type="KEGG" id="bcom:BAUCODRAFT_57376"/>
<comment type="subcellular location">
    <subcellularLocation>
        <location evidence="1">Membrane</location>
        <topology evidence="1">Multi-pass membrane protein</topology>
    </subcellularLocation>
</comment>
<protein>
    <recommendedName>
        <fullName evidence="6">Major facilitator superfamily (MFS) profile domain-containing protein</fullName>
    </recommendedName>
</protein>
<feature type="non-terminal residue" evidence="7">
    <location>
        <position position="1"/>
    </location>
</feature>
<feature type="transmembrane region" description="Helical" evidence="5">
    <location>
        <begin position="128"/>
        <end position="150"/>
    </location>
</feature>
<feature type="transmembrane region" description="Helical" evidence="5">
    <location>
        <begin position="270"/>
        <end position="293"/>
    </location>
</feature>
<dbReference type="EMBL" id="KB445551">
    <property type="protein sequence ID" value="EMC99586.1"/>
    <property type="molecule type" value="Genomic_DNA"/>
</dbReference>
<sequence length="496" mass="53275">LPSWRRGLIFFGLCFGLFLSLMDTSIMATAVYTISLEFDSLSKTFWAILAYQLAYLGCCAIFARISDFVGRRNAVIGAFAIFVGFSLACGWSQNIEQLIVFRTFQGIGGAGLYALALILLIETSNVNMLAFTSSFIGATVSISGVMGPIIGGLFTQYVSWRWIFWLNGPCGAVAAFCFLLGWPLKTKAYNESARKWQEFDYPGVLLLIAASVLVVFGLQQGGSGEYQWASGVVIATIVVGVCCWILLLLWQFYASRKRNDSVASILPFELISNVPMLAGIISTTLTGFTYFLVLISTPLRFQIVNLKSPSGAGIHLLPLLVATGIGSFVGGALSSKRNRTFSTMAVASCLILLGAGLLSTLGSGIAIEHKCYGFQVVVGLGVGMTFSSMSVMASLHTNARTHAIGQGVVAQMRIFGGAIGVAASNAMFNAVCAYQLVGILTPQEITDLRTNTAIINSLDETKRHAVRIAYSVSYDKSLKVCAYIAAVSVVVSLFIW</sequence>
<dbReference type="Proteomes" id="UP000011761">
    <property type="component" value="Unassembled WGS sequence"/>
</dbReference>
<feature type="transmembrane region" description="Helical" evidence="5">
    <location>
        <begin position="75"/>
        <end position="93"/>
    </location>
</feature>
<feature type="transmembrane region" description="Helical" evidence="5">
    <location>
        <begin position="162"/>
        <end position="182"/>
    </location>
</feature>
<evidence type="ECO:0000259" key="6">
    <source>
        <dbReference type="PROSITE" id="PS50850"/>
    </source>
</evidence>
<evidence type="ECO:0000256" key="1">
    <source>
        <dbReference type="ARBA" id="ARBA00004141"/>
    </source>
</evidence>
<evidence type="ECO:0000256" key="3">
    <source>
        <dbReference type="ARBA" id="ARBA00022989"/>
    </source>
</evidence>
<keyword evidence="4 5" id="KW-0472">Membrane</keyword>
<dbReference type="PRINTS" id="PR01036">
    <property type="entry name" value="TCRTETB"/>
</dbReference>
<dbReference type="GO" id="GO:0022857">
    <property type="term" value="F:transmembrane transporter activity"/>
    <property type="evidence" value="ECO:0007669"/>
    <property type="project" value="InterPro"/>
</dbReference>
<evidence type="ECO:0000313" key="8">
    <source>
        <dbReference type="Proteomes" id="UP000011761"/>
    </source>
</evidence>
<dbReference type="InterPro" id="IPR036259">
    <property type="entry name" value="MFS_trans_sf"/>
</dbReference>
<feature type="transmembrane region" description="Helical" evidence="5">
    <location>
        <begin position="345"/>
        <end position="366"/>
    </location>
</feature>
<feature type="non-terminal residue" evidence="7">
    <location>
        <position position="496"/>
    </location>
</feature>
<dbReference type="AlphaFoldDB" id="M2MRX4"/>
<name>M2MRX4_BAUPA</name>
<feature type="transmembrane region" description="Helical" evidence="5">
    <location>
        <begin position="203"/>
        <end position="222"/>
    </location>
</feature>
<dbReference type="PANTHER" id="PTHR23501:SF43">
    <property type="entry name" value="MULTIDRUG TRANSPORTER, PUTATIVE (AFU_ORTHOLOGUE AFUA_6G03040)-RELATED"/>
    <property type="match status" value="1"/>
</dbReference>
<dbReference type="HOGENOM" id="CLU_000960_22_2_1"/>
<dbReference type="Pfam" id="PF07690">
    <property type="entry name" value="MFS_1"/>
    <property type="match status" value="1"/>
</dbReference>
<feature type="transmembrane region" description="Helical" evidence="5">
    <location>
        <begin position="99"/>
        <end position="121"/>
    </location>
</feature>
<organism evidence="7 8">
    <name type="scientific">Baudoinia panamericana (strain UAMH 10762)</name>
    <name type="common">Angels' share fungus</name>
    <name type="synonym">Baudoinia compniacensis (strain UAMH 10762)</name>
    <dbReference type="NCBI Taxonomy" id="717646"/>
    <lineage>
        <taxon>Eukaryota</taxon>
        <taxon>Fungi</taxon>
        <taxon>Dikarya</taxon>
        <taxon>Ascomycota</taxon>
        <taxon>Pezizomycotina</taxon>
        <taxon>Dothideomycetes</taxon>
        <taxon>Dothideomycetidae</taxon>
        <taxon>Mycosphaerellales</taxon>
        <taxon>Teratosphaeriaceae</taxon>
        <taxon>Baudoinia</taxon>
    </lineage>
</organism>
<feature type="transmembrane region" description="Helical" evidence="5">
    <location>
        <begin position="372"/>
        <end position="393"/>
    </location>
</feature>
<dbReference type="eggNOG" id="KOG0254">
    <property type="taxonomic scope" value="Eukaryota"/>
</dbReference>
<accession>M2MRX4</accession>
<dbReference type="PROSITE" id="PS50850">
    <property type="entry name" value="MFS"/>
    <property type="match status" value="1"/>
</dbReference>
<reference evidence="7 8" key="1">
    <citation type="journal article" date="2012" name="PLoS Pathog.">
        <title>Diverse lifestyles and strategies of plant pathogenesis encoded in the genomes of eighteen Dothideomycetes fungi.</title>
        <authorList>
            <person name="Ohm R.A."/>
            <person name="Feau N."/>
            <person name="Henrissat B."/>
            <person name="Schoch C.L."/>
            <person name="Horwitz B.A."/>
            <person name="Barry K.W."/>
            <person name="Condon B.J."/>
            <person name="Copeland A.C."/>
            <person name="Dhillon B."/>
            <person name="Glaser F."/>
            <person name="Hesse C.N."/>
            <person name="Kosti I."/>
            <person name="LaButti K."/>
            <person name="Lindquist E.A."/>
            <person name="Lucas S."/>
            <person name="Salamov A.A."/>
            <person name="Bradshaw R.E."/>
            <person name="Ciuffetti L."/>
            <person name="Hamelin R.C."/>
            <person name="Kema G.H.J."/>
            <person name="Lawrence C."/>
            <person name="Scott J.A."/>
            <person name="Spatafora J.W."/>
            <person name="Turgeon B.G."/>
            <person name="de Wit P.J.G.M."/>
            <person name="Zhong S."/>
            <person name="Goodwin S.B."/>
            <person name="Grigoriev I.V."/>
        </authorList>
    </citation>
    <scope>NUCLEOTIDE SEQUENCE [LARGE SCALE GENOMIC DNA]</scope>
    <source>
        <strain evidence="7 8">UAMH 10762</strain>
    </source>
</reference>